<reference evidence="2" key="2">
    <citation type="submission" date="2021-04" db="EMBL/GenBank/DDBJ databases">
        <title>Genome-wide patterns of bracovirus chromosomal integration into multiple host tissues during parasitism.</title>
        <authorList>
            <person name="Chebbi M.A.C."/>
        </authorList>
    </citation>
    <scope>NUCLEOTIDE SEQUENCE</scope>
    <source>
        <tissue evidence="2">Whole body</tissue>
    </source>
</reference>
<reference evidence="2" key="1">
    <citation type="submission" date="2020-03" db="EMBL/GenBank/DDBJ databases">
        <authorList>
            <person name="Chebbi M.A."/>
            <person name="Drezen J.M."/>
        </authorList>
    </citation>
    <scope>NUCLEOTIDE SEQUENCE</scope>
    <source>
        <tissue evidence="2">Whole body</tissue>
    </source>
</reference>
<dbReference type="EMBL" id="JAAOIC020000048">
    <property type="protein sequence ID" value="KAG8036898.1"/>
    <property type="molecule type" value="Genomic_DNA"/>
</dbReference>
<evidence type="ECO:0000313" key="3">
    <source>
        <dbReference type="Proteomes" id="UP000729913"/>
    </source>
</evidence>
<dbReference type="OrthoDB" id="28829at2759"/>
<gene>
    <name evidence="2" type="ORF">G9C98_004220</name>
</gene>
<comment type="caution">
    <text evidence="2">The sequence shown here is derived from an EMBL/GenBank/DDBJ whole genome shotgun (WGS) entry which is preliminary data.</text>
</comment>
<accession>A0A8J5QMK4</accession>
<keyword evidence="3" id="KW-1185">Reference proteome</keyword>
<organism evidence="2 3">
    <name type="scientific">Cotesia typhae</name>
    <dbReference type="NCBI Taxonomy" id="2053667"/>
    <lineage>
        <taxon>Eukaryota</taxon>
        <taxon>Metazoa</taxon>
        <taxon>Ecdysozoa</taxon>
        <taxon>Arthropoda</taxon>
        <taxon>Hexapoda</taxon>
        <taxon>Insecta</taxon>
        <taxon>Pterygota</taxon>
        <taxon>Neoptera</taxon>
        <taxon>Endopterygota</taxon>
        <taxon>Hymenoptera</taxon>
        <taxon>Apocrita</taxon>
        <taxon>Ichneumonoidea</taxon>
        <taxon>Braconidae</taxon>
        <taxon>Microgastrinae</taxon>
        <taxon>Cotesia</taxon>
    </lineage>
</organism>
<feature type="region of interest" description="Disordered" evidence="1">
    <location>
        <begin position="53"/>
        <end position="82"/>
    </location>
</feature>
<evidence type="ECO:0000313" key="2">
    <source>
        <dbReference type="EMBL" id="KAG8036898.1"/>
    </source>
</evidence>
<proteinExistence type="predicted"/>
<protein>
    <submittedName>
        <fullName evidence="2">Uncharacterized protein</fullName>
    </submittedName>
</protein>
<sequence>SVRRGVRQCVGSVCVIGGRPYGQIMAERTKVTAPASRPVPMKLFATWEVDRTPPNCIPSNDDDEERERGSKHVRAANQIQMS</sequence>
<feature type="non-terminal residue" evidence="2">
    <location>
        <position position="1"/>
    </location>
</feature>
<name>A0A8J5QMK4_9HYME</name>
<evidence type="ECO:0000256" key="1">
    <source>
        <dbReference type="SAM" id="MobiDB-lite"/>
    </source>
</evidence>
<dbReference type="Proteomes" id="UP000729913">
    <property type="component" value="Unassembled WGS sequence"/>
</dbReference>
<dbReference type="AlphaFoldDB" id="A0A8J5QMK4"/>